<evidence type="ECO:0008006" key="3">
    <source>
        <dbReference type="Google" id="ProtNLM"/>
    </source>
</evidence>
<name>A0A9E6XZL2_9ACTN</name>
<dbReference type="RefSeq" id="WP_259310748.1">
    <property type="nucleotide sequence ID" value="NZ_CP087164.1"/>
</dbReference>
<gene>
    <name evidence="1" type="ORF">DSM104329_03090</name>
</gene>
<dbReference type="AlphaFoldDB" id="A0A9E6XZL2"/>
<evidence type="ECO:0000313" key="2">
    <source>
        <dbReference type="Proteomes" id="UP001162834"/>
    </source>
</evidence>
<reference evidence="1" key="1">
    <citation type="journal article" date="2022" name="Int. J. Syst. Evol. Microbiol.">
        <title>Pseudomonas aegrilactucae sp. nov. and Pseudomonas morbosilactucae sp. nov., pathogens causing bacterial rot of lettuce in Japan.</title>
        <authorList>
            <person name="Sawada H."/>
            <person name="Fujikawa T."/>
            <person name="Satou M."/>
        </authorList>
    </citation>
    <scope>NUCLEOTIDE SEQUENCE</scope>
    <source>
        <strain evidence="1">0166_1</strain>
    </source>
</reference>
<dbReference type="Gene3D" id="3.60.15.10">
    <property type="entry name" value="Ribonuclease Z/Hydroxyacylglutathione hydrolase-like"/>
    <property type="match status" value="1"/>
</dbReference>
<dbReference type="KEGG" id="sbae:DSM104329_03090"/>
<dbReference type="SUPFAM" id="SSF56281">
    <property type="entry name" value="Metallo-hydrolase/oxidoreductase"/>
    <property type="match status" value="1"/>
</dbReference>
<accession>A0A9E6XZL2</accession>
<keyword evidence="2" id="KW-1185">Reference proteome</keyword>
<evidence type="ECO:0000313" key="1">
    <source>
        <dbReference type="EMBL" id="UGS36681.1"/>
    </source>
</evidence>
<dbReference type="EMBL" id="CP087164">
    <property type="protein sequence ID" value="UGS36681.1"/>
    <property type="molecule type" value="Genomic_DNA"/>
</dbReference>
<proteinExistence type="predicted"/>
<dbReference type="Proteomes" id="UP001162834">
    <property type="component" value="Chromosome"/>
</dbReference>
<sequence length="231" mass="25517">MSVLHQLAPGLWRWTLRHPEWHPSLTGFGSEVGCFAILAGADCLLVDPLFDGNEPPEGLDAIVADARDVLVLITIPYHVRSAEQAWRRWGGDHGVRIIGHERVGDRLQGDAPFAAITPGDELPHGIQAFAIGSPRRREMPLLIPEARAIAFGDAVVAVEPADGGGLRVWIQRPLTESRLRWSRERLEPTLRPLAGLDFDRVLVTHGEPVLENGRAALTAAFDADPWYHRPR</sequence>
<protein>
    <recommendedName>
        <fullName evidence="3">MBL fold metallo-hydrolase</fullName>
    </recommendedName>
</protein>
<dbReference type="InterPro" id="IPR036866">
    <property type="entry name" value="RibonucZ/Hydroxyglut_hydro"/>
</dbReference>
<organism evidence="1 2">
    <name type="scientific">Capillimicrobium parvum</name>
    <dbReference type="NCBI Taxonomy" id="2884022"/>
    <lineage>
        <taxon>Bacteria</taxon>
        <taxon>Bacillati</taxon>
        <taxon>Actinomycetota</taxon>
        <taxon>Thermoleophilia</taxon>
        <taxon>Solirubrobacterales</taxon>
        <taxon>Capillimicrobiaceae</taxon>
        <taxon>Capillimicrobium</taxon>
    </lineage>
</organism>